<accession>A0A3M7QJP9</accession>
<dbReference type="EMBL" id="REGN01006025">
    <property type="protein sequence ID" value="RNA11178.1"/>
    <property type="molecule type" value="Genomic_DNA"/>
</dbReference>
<evidence type="ECO:0000256" key="1">
    <source>
        <dbReference type="SAM" id="MobiDB-lite"/>
    </source>
</evidence>
<evidence type="ECO:0000313" key="2">
    <source>
        <dbReference type="EMBL" id="RNA11178.1"/>
    </source>
</evidence>
<gene>
    <name evidence="2" type="ORF">BpHYR1_049111</name>
</gene>
<dbReference type="Proteomes" id="UP000276133">
    <property type="component" value="Unassembled WGS sequence"/>
</dbReference>
<feature type="compositionally biased region" description="Basic and acidic residues" evidence="1">
    <location>
        <begin position="20"/>
        <end position="39"/>
    </location>
</feature>
<protein>
    <submittedName>
        <fullName evidence="2">Uncharacterized protein</fullName>
    </submittedName>
</protein>
<organism evidence="2 3">
    <name type="scientific">Brachionus plicatilis</name>
    <name type="common">Marine rotifer</name>
    <name type="synonym">Brachionus muelleri</name>
    <dbReference type="NCBI Taxonomy" id="10195"/>
    <lineage>
        <taxon>Eukaryota</taxon>
        <taxon>Metazoa</taxon>
        <taxon>Spiralia</taxon>
        <taxon>Gnathifera</taxon>
        <taxon>Rotifera</taxon>
        <taxon>Eurotatoria</taxon>
        <taxon>Monogononta</taxon>
        <taxon>Pseudotrocha</taxon>
        <taxon>Ploima</taxon>
        <taxon>Brachionidae</taxon>
        <taxon>Brachionus</taxon>
    </lineage>
</organism>
<sequence>MPKRGRRSSKLGHMPVQSLLEREQSLNIDSEKTDVEEKKPKTKGYKLSAESDRLKINQDELELVPIVKEIKMTK</sequence>
<feature type="compositionally biased region" description="Basic residues" evidence="1">
    <location>
        <begin position="1"/>
        <end position="10"/>
    </location>
</feature>
<reference evidence="2 3" key="1">
    <citation type="journal article" date="2018" name="Sci. Rep.">
        <title>Genomic signatures of local adaptation to the degree of environmental predictability in rotifers.</title>
        <authorList>
            <person name="Franch-Gras L."/>
            <person name="Hahn C."/>
            <person name="Garcia-Roger E.M."/>
            <person name="Carmona M.J."/>
            <person name="Serra M."/>
            <person name="Gomez A."/>
        </authorList>
    </citation>
    <scope>NUCLEOTIDE SEQUENCE [LARGE SCALE GENOMIC DNA]</scope>
    <source>
        <strain evidence="2">HYR1</strain>
    </source>
</reference>
<keyword evidence="3" id="KW-1185">Reference proteome</keyword>
<dbReference type="AlphaFoldDB" id="A0A3M7QJP9"/>
<name>A0A3M7QJP9_BRAPC</name>
<evidence type="ECO:0000313" key="3">
    <source>
        <dbReference type="Proteomes" id="UP000276133"/>
    </source>
</evidence>
<comment type="caution">
    <text evidence="2">The sequence shown here is derived from an EMBL/GenBank/DDBJ whole genome shotgun (WGS) entry which is preliminary data.</text>
</comment>
<feature type="region of interest" description="Disordered" evidence="1">
    <location>
        <begin position="1"/>
        <end position="46"/>
    </location>
</feature>
<proteinExistence type="predicted"/>